<dbReference type="EMBL" id="JANJQO010002200">
    <property type="protein sequence ID" value="KAJ2967750.1"/>
    <property type="molecule type" value="Genomic_DNA"/>
</dbReference>
<gene>
    <name evidence="1" type="ORF">NQ176_g9513</name>
</gene>
<name>A0ACC1MLQ8_9HYPO</name>
<protein>
    <submittedName>
        <fullName evidence="1">Uncharacterized protein</fullName>
    </submittedName>
</protein>
<evidence type="ECO:0000313" key="1">
    <source>
        <dbReference type="EMBL" id="KAJ2967750.1"/>
    </source>
</evidence>
<accession>A0ACC1MLQ8</accession>
<dbReference type="Proteomes" id="UP001143910">
    <property type="component" value="Unassembled WGS sequence"/>
</dbReference>
<sequence length="492" mass="55344">MRNETQPGGVDDQILSLGDFDDNLTFRHAGLCSCLFLFDNRLDPAKLEVALSTLIEMPGWRKLGARLRLNKNGRLELHIPQEFTPKRPAIRFSSAKHDFERAKHSTASQLGSREETLWSAAVPHDLKSILHGIGTPTTVEEFLQKDYPSLGLHIVQFTDSMTVTINWPHVLFDTLALADILQAWMLVLKGHVDKIQTPFGSDFDPLANLGASCEDRVTHSLINHQLSMPYLVSFGARTALRYLRSKTEHRVVYIPAWHLRSIREETIGELQSANPDQEMDFLSDGDILCAWWARHSVRHLDRSKDHGKSVVLSNAMSMRPALQKDLLPCAQHPFIGNSTAIISTLLKAEDVIDQPLGSTATRIRQSIIDLRRREQVEAFAALQRSSWKRIPPLFGDHKMHGIMISNWSKAKLFDIDFSGALPDFAKTAQEPRSARPVFVLNDFTGGDFVEVVVVMGKDGQGGYWLNCSTNKDRWPGIEAAMAAELKRHMDET</sequence>
<keyword evidence="2" id="KW-1185">Reference proteome</keyword>
<organism evidence="1 2">
    <name type="scientific">Zarea fungicola</name>
    <dbReference type="NCBI Taxonomy" id="93591"/>
    <lineage>
        <taxon>Eukaryota</taxon>
        <taxon>Fungi</taxon>
        <taxon>Dikarya</taxon>
        <taxon>Ascomycota</taxon>
        <taxon>Pezizomycotina</taxon>
        <taxon>Sordariomycetes</taxon>
        <taxon>Hypocreomycetidae</taxon>
        <taxon>Hypocreales</taxon>
        <taxon>Cordycipitaceae</taxon>
        <taxon>Zarea</taxon>
    </lineage>
</organism>
<evidence type="ECO:0000313" key="2">
    <source>
        <dbReference type="Proteomes" id="UP001143910"/>
    </source>
</evidence>
<reference evidence="1" key="1">
    <citation type="submission" date="2022-08" db="EMBL/GenBank/DDBJ databases">
        <title>Genome Sequence of Lecanicillium fungicola.</title>
        <authorList>
            <person name="Buettner E."/>
        </authorList>
    </citation>
    <scope>NUCLEOTIDE SEQUENCE</scope>
    <source>
        <strain evidence="1">Babe33</strain>
    </source>
</reference>
<proteinExistence type="predicted"/>
<comment type="caution">
    <text evidence="1">The sequence shown here is derived from an EMBL/GenBank/DDBJ whole genome shotgun (WGS) entry which is preliminary data.</text>
</comment>